<feature type="region of interest" description="Disordered" evidence="1">
    <location>
        <begin position="259"/>
        <end position="281"/>
    </location>
</feature>
<organism evidence="2 3">
    <name type="scientific">Monoraphidium neglectum</name>
    <dbReference type="NCBI Taxonomy" id="145388"/>
    <lineage>
        <taxon>Eukaryota</taxon>
        <taxon>Viridiplantae</taxon>
        <taxon>Chlorophyta</taxon>
        <taxon>core chlorophytes</taxon>
        <taxon>Chlorophyceae</taxon>
        <taxon>CS clade</taxon>
        <taxon>Sphaeropleales</taxon>
        <taxon>Selenastraceae</taxon>
        <taxon>Monoraphidium</taxon>
    </lineage>
</organism>
<feature type="region of interest" description="Disordered" evidence="1">
    <location>
        <begin position="93"/>
        <end position="117"/>
    </location>
</feature>
<dbReference type="KEGG" id="mng:MNEG_15324"/>
<protein>
    <submittedName>
        <fullName evidence="2">Uncharacterized protein</fullName>
    </submittedName>
</protein>
<accession>A0A0D2LLF6</accession>
<dbReference type="STRING" id="145388.A0A0D2LLF6"/>
<feature type="compositionally biased region" description="Gly residues" evidence="1">
    <location>
        <begin position="463"/>
        <end position="479"/>
    </location>
</feature>
<sequence length="577" mass="57113">MVSEVIACTAADGADGGGEVMARLAAGVGDGLQEEPEGGPVGVEGDAGRVSDLEWLGRGAAALLRTQQLLHAVRHQALPALLVWGADAAPAAGRAGRQEDGEGAQRRGADAAPDAPGDHRHVWLAARALVAGARQQLSALLAQARALEARLQSPQPAQPHVDVWAAAAEGGPGALDVWQLQQEWGELENRVLLCLFTCLGPLLGLPDASSLRDAAAAATAEARAPAAPARAGSPHLLDAWQPLAHALLQLGGLAAAAPAGGDGDASGAAPPPAEAVGADGRLAPPAAPLPLDLEVLRPLLFVMDALSTLLLPPGAEGAPEPAFAAERRLCDDLRRSLLAAHLPPVEAGLRRGAAAARRLEAEAAHVLQRRGVGGRAARAPRIEPFTPQPTTSAGEGGGGRNVKGEALDELVPFTAFDPDLAGADEMLEDDLGGLDDDDDEDGGGGQGLGACGSDAGSDWLLGTSGGSGGAGGGGGGSGARAGLPDLVPFDGFDPDLPGAGVALDDSLGGGSGDDDDDGSESEGLGGDDISIGSDVSADLLEGSGDGGLTGAAEADAQAAGGELRRAAGALADARRGG</sequence>
<dbReference type="GeneID" id="25732974"/>
<evidence type="ECO:0000313" key="3">
    <source>
        <dbReference type="Proteomes" id="UP000054498"/>
    </source>
</evidence>
<evidence type="ECO:0000256" key="1">
    <source>
        <dbReference type="SAM" id="MobiDB-lite"/>
    </source>
</evidence>
<feature type="compositionally biased region" description="Basic and acidic residues" evidence="1">
    <location>
        <begin position="96"/>
        <end position="109"/>
    </location>
</feature>
<name>A0A0D2LLF6_9CHLO</name>
<feature type="compositionally biased region" description="Low complexity" evidence="1">
    <location>
        <begin position="527"/>
        <end position="538"/>
    </location>
</feature>
<dbReference type="Proteomes" id="UP000054498">
    <property type="component" value="Unassembled WGS sequence"/>
</dbReference>
<feature type="region of interest" description="Disordered" evidence="1">
    <location>
        <begin position="427"/>
        <end position="557"/>
    </location>
</feature>
<dbReference type="EMBL" id="KK105443">
    <property type="protein sequence ID" value="KIY92639.1"/>
    <property type="molecule type" value="Genomic_DNA"/>
</dbReference>
<evidence type="ECO:0000313" key="2">
    <source>
        <dbReference type="EMBL" id="KIY92639.1"/>
    </source>
</evidence>
<feature type="region of interest" description="Disordered" evidence="1">
    <location>
        <begin position="372"/>
        <end position="403"/>
    </location>
</feature>
<reference evidence="2 3" key="1">
    <citation type="journal article" date="2013" name="BMC Genomics">
        <title>Reconstruction of the lipid metabolism for the microalga Monoraphidium neglectum from its genome sequence reveals characteristics suitable for biofuel production.</title>
        <authorList>
            <person name="Bogen C."/>
            <person name="Al-Dilaimi A."/>
            <person name="Albersmeier A."/>
            <person name="Wichmann J."/>
            <person name="Grundmann M."/>
            <person name="Rupp O."/>
            <person name="Lauersen K.J."/>
            <person name="Blifernez-Klassen O."/>
            <person name="Kalinowski J."/>
            <person name="Goesmann A."/>
            <person name="Mussgnug J.H."/>
            <person name="Kruse O."/>
        </authorList>
    </citation>
    <scope>NUCLEOTIDE SEQUENCE [LARGE SCALE GENOMIC DNA]</scope>
    <source>
        <strain evidence="2 3">SAG 48.87</strain>
    </source>
</reference>
<dbReference type="AlphaFoldDB" id="A0A0D2LLF6"/>
<gene>
    <name evidence="2" type="ORF">MNEG_15324</name>
</gene>
<dbReference type="RefSeq" id="XP_013891659.1">
    <property type="nucleotide sequence ID" value="XM_014036205.1"/>
</dbReference>
<proteinExistence type="predicted"/>
<keyword evidence="3" id="KW-1185">Reference proteome</keyword>
<feature type="compositionally biased region" description="Acidic residues" evidence="1">
    <location>
        <begin position="427"/>
        <end position="442"/>
    </location>
</feature>